<sequence>MSSSSAVPCISTTHRNLAIGACPLDRRKQQRLRGQGQLRRLSALFYTSFFAFVCLRTANADSPTSLSIDSNDATDVGHGGIQQEIQTFTLAPSLTVRVGLNPFILEVEKTLPPPLPPLLLRSIQAPRPGSPPAYADSQFLLGDSLLVAPVLQPHHRRQTLYLPRGPSGQDNGTRPSSVPPSLPPSLTWVDVSSSLQYDEDDGRFRLGGGGSWLEGGQVGGGGEKEEGGRKEGGGREGGPRGSEERDRAWWFPVSLGLFCPLWLGVLPPSLVTPPPRLSCLPSAPCSLPPVGHCGRRIRL</sequence>
<gene>
    <name evidence="3" type="ORF">NSK_001812</name>
</gene>
<keyword evidence="4" id="KW-1185">Reference proteome</keyword>
<evidence type="ECO:0000259" key="2">
    <source>
        <dbReference type="Pfam" id="PF21365"/>
    </source>
</evidence>
<reference evidence="3 4" key="1">
    <citation type="submission" date="2019-01" db="EMBL/GenBank/DDBJ databases">
        <title>Nuclear Genome Assembly of the Microalgal Biofuel strain Nannochloropsis salina CCMP1776.</title>
        <authorList>
            <person name="Hovde B."/>
        </authorList>
    </citation>
    <scope>NUCLEOTIDE SEQUENCE [LARGE SCALE GENOMIC DNA]</scope>
    <source>
        <strain evidence="3 4">CCMP1776</strain>
    </source>
</reference>
<evidence type="ECO:0000313" key="3">
    <source>
        <dbReference type="EMBL" id="TFJ86724.1"/>
    </source>
</evidence>
<dbReference type="Pfam" id="PF21365">
    <property type="entry name" value="Glyco_hydro_31_3rd"/>
    <property type="match status" value="1"/>
</dbReference>
<comment type="caution">
    <text evidence="3">The sequence shown here is derived from an EMBL/GenBank/DDBJ whole genome shotgun (WGS) entry which is preliminary data.</text>
</comment>
<name>A0A4D9D6S6_9STRA</name>
<dbReference type="SUPFAM" id="SSF51011">
    <property type="entry name" value="Glycosyl hydrolase domain"/>
    <property type="match status" value="1"/>
</dbReference>
<feature type="domain" description="Glycosyl hydrolase family 31 C-terminal" evidence="2">
    <location>
        <begin position="135"/>
        <end position="165"/>
    </location>
</feature>
<feature type="compositionally biased region" description="Basic and acidic residues" evidence="1">
    <location>
        <begin position="222"/>
        <end position="244"/>
    </location>
</feature>
<protein>
    <recommendedName>
        <fullName evidence="2">Glycosyl hydrolase family 31 C-terminal domain-containing protein</fullName>
    </recommendedName>
</protein>
<dbReference type="OrthoDB" id="10070917at2759"/>
<dbReference type="Gene3D" id="2.60.40.1180">
    <property type="entry name" value="Golgi alpha-mannosidase II"/>
    <property type="match status" value="1"/>
</dbReference>
<dbReference type="AlphaFoldDB" id="A0A4D9D6S6"/>
<feature type="region of interest" description="Disordered" evidence="1">
    <location>
        <begin position="199"/>
        <end position="244"/>
    </location>
</feature>
<dbReference type="InterPro" id="IPR048395">
    <property type="entry name" value="Glyco_hydro_31_C"/>
</dbReference>
<evidence type="ECO:0000313" key="4">
    <source>
        <dbReference type="Proteomes" id="UP000355283"/>
    </source>
</evidence>
<evidence type="ECO:0000256" key="1">
    <source>
        <dbReference type="SAM" id="MobiDB-lite"/>
    </source>
</evidence>
<organism evidence="3 4">
    <name type="scientific">Nannochloropsis salina CCMP1776</name>
    <dbReference type="NCBI Taxonomy" id="1027361"/>
    <lineage>
        <taxon>Eukaryota</taxon>
        <taxon>Sar</taxon>
        <taxon>Stramenopiles</taxon>
        <taxon>Ochrophyta</taxon>
        <taxon>Eustigmatophyceae</taxon>
        <taxon>Eustigmatales</taxon>
        <taxon>Monodopsidaceae</taxon>
        <taxon>Microchloropsis</taxon>
        <taxon>Microchloropsis salina</taxon>
    </lineage>
</organism>
<dbReference type="EMBL" id="SDOX01000007">
    <property type="protein sequence ID" value="TFJ86724.1"/>
    <property type="molecule type" value="Genomic_DNA"/>
</dbReference>
<accession>A0A4D9D6S6</accession>
<dbReference type="Proteomes" id="UP000355283">
    <property type="component" value="Unassembled WGS sequence"/>
</dbReference>
<proteinExistence type="predicted"/>
<feature type="compositionally biased region" description="Gly residues" evidence="1">
    <location>
        <begin position="205"/>
        <end position="221"/>
    </location>
</feature>
<feature type="region of interest" description="Disordered" evidence="1">
    <location>
        <begin position="160"/>
        <end position="185"/>
    </location>
</feature>
<dbReference type="InterPro" id="IPR013780">
    <property type="entry name" value="Glyco_hydro_b"/>
</dbReference>